<feature type="compositionally biased region" description="Basic and acidic residues" evidence="1">
    <location>
        <begin position="49"/>
        <end position="58"/>
    </location>
</feature>
<organism evidence="2 3">
    <name type="scientific">Aphanomyces astaci</name>
    <name type="common">Crayfish plague agent</name>
    <dbReference type="NCBI Taxonomy" id="112090"/>
    <lineage>
        <taxon>Eukaryota</taxon>
        <taxon>Sar</taxon>
        <taxon>Stramenopiles</taxon>
        <taxon>Oomycota</taxon>
        <taxon>Saprolegniomycetes</taxon>
        <taxon>Saprolegniales</taxon>
        <taxon>Verrucalvaceae</taxon>
        <taxon>Aphanomyces</taxon>
    </lineage>
</organism>
<feature type="compositionally biased region" description="Acidic residues" evidence="1">
    <location>
        <begin position="97"/>
        <end position="107"/>
    </location>
</feature>
<proteinExistence type="predicted"/>
<protein>
    <submittedName>
        <fullName evidence="2">Uncharacterized protein</fullName>
    </submittedName>
</protein>
<sequence>MARKAGKGKGAAKRKAPLDVYEHGDTHDDLKEQRENDRMDVDGVYEYEAPEKISRDQDSEIDEDEAFNSDDDATFGTFFSGGNKKADAQGGGKSSADSDDNTVDDDV</sequence>
<feature type="compositionally biased region" description="Basic and acidic residues" evidence="1">
    <location>
        <begin position="16"/>
        <end position="41"/>
    </location>
</feature>
<comment type="caution">
    <text evidence="2">The sequence shown here is derived from an EMBL/GenBank/DDBJ whole genome shotgun (WGS) entry which is preliminary data.</text>
</comment>
<feature type="non-terminal residue" evidence="2">
    <location>
        <position position="107"/>
    </location>
</feature>
<evidence type="ECO:0000313" key="2">
    <source>
        <dbReference type="EMBL" id="KAF0758634.1"/>
    </source>
</evidence>
<accession>A0A6A5AQK5</accession>
<dbReference type="Proteomes" id="UP000469452">
    <property type="component" value="Unassembled WGS sequence"/>
</dbReference>
<feature type="compositionally biased region" description="Basic residues" evidence="1">
    <location>
        <begin position="1"/>
        <end position="15"/>
    </location>
</feature>
<evidence type="ECO:0000313" key="3">
    <source>
        <dbReference type="Proteomes" id="UP000469452"/>
    </source>
</evidence>
<dbReference type="AlphaFoldDB" id="A0A6A5AQK5"/>
<reference evidence="2 3" key="1">
    <citation type="submission" date="2019-06" db="EMBL/GenBank/DDBJ databases">
        <title>Genomics analysis of Aphanomyces spp. identifies a new class of oomycete effector associated with host adaptation.</title>
        <authorList>
            <person name="Gaulin E."/>
        </authorList>
    </citation>
    <scope>NUCLEOTIDE SEQUENCE [LARGE SCALE GENOMIC DNA]</scope>
    <source>
        <strain evidence="2 3">E</strain>
    </source>
</reference>
<feature type="region of interest" description="Disordered" evidence="1">
    <location>
        <begin position="1"/>
        <end position="107"/>
    </location>
</feature>
<evidence type="ECO:0000256" key="1">
    <source>
        <dbReference type="SAM" id="MobiDB-lite"/>
    </source>
</evidence>
<feature type="compositionally biased region" description="Acidic residues" evidence="1">
    <location>
        <begin position="59"/>
        <end position="73"/>
    </location>
</feature>
<gene>
    <name evidence="2" type="ORF">AaE_003877</name>
</gene>
<name>A0A6A5AQK5_APHAT</name>
<dbReference type="EMBL" id="VJMI01009567">
    <property type="protein sequence ID" value="KAF0758634.1"/>
    <property type="molecule type" value="Genomic_DNA"/>
</dbReference>